<accession>A0ACC6RWL4</accession>
<comment type="caution">
    <text evidence="1">The sequence shown here is derived from an EMBL/GenBank/DDBJ whole genome shotgun (WGS) entry which is preliminary data.</text>
</comment>
<keyword evidence="2" id="KW-1185">Reference proteome</keyword>
<protein>
    <submittedName>
        <fullName evidence="1">Uncharacterized protein</fullName>
    </submittedName>
</protein>
<gene>
    <name evidence="1" type="ORF">VSR83_38420</name>
</gene>
<proteinExistence type="predicted"/>
<organism evidence="1 2">
    <name type="scientific">Paraburkholderia unamae</name>
    <dbReference type="NCBI Taxonomy" id="219649"/>
    <lineage>
        <taxon>Bacteria</taxon>
        <taxon>Pseudomonadati</taxon>
        <taxon>Pseudomonadota</taxon>
        <taxon>Betaproteobacteria</taxon>
        <taxon>Burkholderiales</taxon>
        <taxon>Burkholderiaceae</taxon>
        <taxon>Paraburkholderia</taxon>
    </lineage>
</organism>
<evidence type="ECO:0000313" key="2">
    <source>
        <dbReference type="Proteomes" id="UP001392318"/>
    </source>
</evidence>
<evidence type="ECO:0000313" key="1">
    <source>
        <dbReference type="EMBL" id="MEM5405803.1"/>
    </source>
</evidence>
<dbReference type="EMBL" id="JAYMRU010000049">
    <property type="protein sequence ID" value="MEM5405803.1"/>
    <property type="molecule type" value="Genomic_DNA"/>
</dbReference>
<sequence length="62" mass="7240">MRHYSTTDMIKRLTGLVGTKDLTDWESNFVTSVERQMNAGRVTMLTDKQIERLDELHSKHFA</sequence>
<reference evidence="1" key="1">
    <citation type="submission" date="2024-01" db="EMBL/GenBank/DDBJ databases">
        <title>The diversity of rhizobia nodulating Mimosa spp. in eleven states of Brazil covering several biomes is determined by host plant, location, and edaphic factors.</title>
        <authorList>
            <person name="Rouws L."/>
            <person name="Barauna A."/>
            <person name="Beukes C."/>
            <person name="De Faria S.M."/>
            <person name="Gross E."/>
            <person name="Dos Reis Junior F.B."/>
            <person name="Simon M."/>
            <person name="Maluk M."/>
            <person name="Odee D.W."/>
            <person name="Kenicer G."/>
            <person name="Young J.P.W."/>
            <person name="Reis V.M."/>
            <person name="Zilli J."/>
            <person name="James E.K."/>
        </authorList>
    </citation>
    <scope>NUCLEOTIDE SEQUENCE</scope>
    <source>
        <strain evidence="1">JPY452</strain>
    </source>
</reference>
<dbReference type="Proteomes" id="UP001392318">
    <property type="component" value="Unassembled WGS sequence"/>
</dbReference>
<name>A0ACC6RWL4_9BURK</name>